<dbReference type="GO" id="GO:0004815">
    <property type="term" value="F:aspartate-tRNA ligase activity"/>
    <property type="evidence" value="ECO:0007669"/>
    <property type="project" value="UniProtKB-UniRule"/>
</dbReference>
<feature type="binding site" evidence="7">
    <location>
        <position position="486"/>
    </location>
    <ligand>
        <name>L-aspartate</name>
        <dbReference type="ChEBI" id="CHEBI:29991"/>
    </ligand>
</feature>
<dbReference type="Proteomes" id="UP001139369">
    <property type="component" value="Unassembled WGS sequence"/>
</dbReference>
<evidence type="ECO:0000259" key="8">
    <source>
        <dbReference type="PROSITE" id="PS50862"/>
    </source>
</evidence>
<feature type="binding site" evidence="7">
    <location>
        <begin position="220"/>
        <end position="222"/>
    </location>
    <ligand>
        <name>ATP</name>
        <dbReference type="ChEBI" id="CHEBI:30616"/>
    </ligand>
</feature>
<dbReference type="RefSeq" id="WP_242178361.1">
    <property type="nucleotide sequence ID" value="NZ_JAKQYM010000005.1"/>
</dbReference>
<feature type="binding site" evidence="7">
    <location>
        <position position="479"/>
    </location>
    <ligand>
        <name>ATP</name>
        <dbReference type="ChEBI" id="CHEBI:30616"/>
    </ligand>
</feature>
<dbReference type="Pfam" id="PF00152">
    <property type="entry name" value="tRNA-synt_2"/>
    <property type="match status" value="1"/>
</dbReference>
<dbReference type="Pfam" id="PF02938">
    <property type="entry name" value="GAD"/>
    <property type="match status" value="1"/>
</dbReference>
<dbReference type="Gene3D" id="3.30.930.10">
    <property type="entry name" value="Bira Bifunctional Protein, Domain 2"/>
    <property type="match status" value="1"/>
</dbReference>
<dbReference type="InterPro" id="IPR012340">
    <property type="entry name" value="NA-bd_OB-fold"/>
</dbReference>
<dbReference type="InterPro" id="IPR004364">
    <property type="entry name" value="Aa-tRNA-synt_II"/>
</dbReference>
<evidence type="ECO:0000256" key="4">
    <source>
        <dbReference type="ARBA" id="ARBA00022840"/>
    </source>
</evidence>
<evidence type="ECO:0000313" key="10">
    <source>
        <dbReference type="Proteomes" id="UP001139369"/>
    </source>
</evidence>
<dbReference type="InterPro" id="IPR002312">
    <property type="entry name" value="Asp/Asn-tRNA-synth_IIb"/>
</dbReference>
<dbReference type="Gene3D" id="2.40.50.140">
    <property type="entry name" value="Nucleic acid-binding proteins"/>
    <property type="match status" value="1"/>
</dbReference>
<dbReference type="InterPro" id="IPR004365">
    <property type="entry name" value="NA-bd_OB_tRNA"/>
</dbReference>
<dbReference type="InterPro" id="IPR047089">
    <property type="entry name" value="Asp-tRNA-ligase_1_N"/>
</dbReference>
<dbReference type="InterPro" id="IPR006195">
    <property type="entry name" value="aa-tRNA-synth_II"/>
</dbReference>
<comment type="caution">
    <text evidence="7">Lacks conserved residue(s) required for the propagation of feature annotation.</text>
</comment>
<dbReference type="InterPro" id="IPR029351">
    <property type="entry name" value="GAD_dom"/>
</dbReference>
<evidence type="ECO:0000256" key="7">
    <source>
        <dbReference type="HAMAP-Rule" id="MF_00044"/>
    </source>
</evidence>
<gene>
    <name evidence="7 9" type="primary">aspS</name>
    <name evidence="9" type="ORF">MC378_08635</name>
</gene>
<keyword evidence="4 7" id="KW-0067">ATP-binding</keyword>
<keyword evidence="3 7" id="KW-0547">Nucleotide-binding</keyword>
<sequence length="584" mass="66349">MYRSHSCGELNASHINTEVTLSGWVQKSRDKGFMIWVDLRDRYGITQLIFDEERTPKEMMDKAKSLGREFVIQVTGTVIERESKNKNIPTGEVEVLVSKLEILNAAKLPPFTIEDKTDGGEDIRMKYRYLDIRRNPVKDSLIFRHKVAMEVRKYLSDQEFIEVETPYLIKSTPEGARDFVVPSRMNEGQFYALPQSPQTFKQLLMVGGMDKYFQIVKCFRDEDLRADRQPEFTQIDCEMAFVEQEDILNIFEGLTRHLLKEVNNVEVEKFPRMLYDDAMRLYGNDKPDIRFGMEFGELNAVTQHKDFGVFNSAELVVGIAVPGGNAYTRKEIDNIIKWVKRPQVGALGMIYARVNEDGTFKSSVDKFYDQEDLAKWAEITGAKAGDLVCVLSGDTNKVRAQMSALRMELAERLGLRDPKVFAPLWVIDFPLLELDEETGHYHAMHHPFTSPKPGQMELLDTDPGAVKANAYDLVLNGNEIGGGSIRIHDKQMQATMLRHLGFSEEDAKAQFGFLMDAFEYGAPPHGGLAFGLDRLVAILGGQETIRDFIAFPKNNSGRDVMIDAPAFIDDEQLKELSLKLNIQE</sequence>
<dbReference type="InterPro" id="IPR004524">
    <property type="entry name" value="Asp-tRNA-ligase_1"/>
</dbReference>
<dbReference type="CDD" id="cd04317">
    <property type="entry name" value="EcAspRS_like_N"/>
    <property type="match status" value="1"/>
</dbReference>
<comment type="catalytic activity">
    <reaction evidence="7">
        <text>tRNA(Asp) + L-aspartate + ATP = L-aspartyl-tRNA(Asp) + AMP + diphosphate</text>
        <dbReference type="Rhea" id="RHEA:19649"/>
        <dbReference type="Rhea" id="RHEA-COMP:9660"/>
        <dbReference type="Rhea" id="RHEA-COMP:9678"/>
        <dbReference type="ChEBI" id="CHEBI:29991"/>
        <dbReference type="ChEBI" id="CHEBI:30616"/>
        <dbReference type="ChEBI" id="CHEBI:33019"/>
        <dbReference type="ChEBI" id="CHEBI:78442"/>
        <dbReference type="ChEBI" id="CHEBI:78516"/>
        <dbReference type="ChEBI" id="CHEBI:456215"/>
        <dbReference type="EC" id="6.1.1.12"/>
    </reaction>
</comment>
<evidence type="ECO:0000256" key="5">
    <source>
        <dbReference type="ARBA" id="ARBA00022917"/>
    </source>
</evidence>
<comment type="similarity">
    <text evidence="1 7">Belongs to the class-II aminoacyl-tRNA synthetase family. Type 1 subfamily.</text>
</comment>
<comment type="subcellular location">
    <subcellularLocation>
        <location evidence="7">Cytoplasm</location>
    </subcellularLocation>
</comment>
<protein>
    <recommendedName>
        <fullName evidence="7">Aspartate--tRNA ligase</fullName>
        <ecNumber evidence="7">6.1.1.12</ecNumber>
    </recommendedName>
    <alternativeName>
        <fullName evidence="7">Aspartyl-tRNA synthetase</fullName>
        <shortName evidence="7">AspRS</shortName>
    </alternativeName>
</protein>
<dbReference type="GO" id="GO:0005737">
    <property type="term" value="C:cytoplasm"/>
    <property type="evidence" value="ECO:0007669"/>
    <property type="project" value="UniProtKB-SubCell"/>
</dbReference>
<dbReference type="AlphaFoldDB" id="A0A9X1VTM0"/>
<evidence type="ECO:0000256" key="2">
    <source>
        <dbReference type="ARBA" id="ARBA00022598"/>
    </source>
</evidence>
<dbReference type="EMBL" id="JAKQYM010000005">
    <property type="protein sequence ID" value="MCI2229231.1"/>
    <property type="molecule type" value="Genomic_DNA"/>
</dbReference>
<feature type="binding site" evidence="7">
    <location>
        <begin position="531"/>
        <end position="534"/>
    </location>
    <ligand>
        <name>ATP</name>
        <dbReference type="ChEBI" id="CHEBI:30616"/>
    </ligand>
</feature>
<dbReference type="GO" id="GO:0003676">
    <property type="term" value="F:nucleic acid binding"/>
    <property type="evidence" value="ECO:0007669"/>
    <property type="project" value="InterPro"/>
</dbReference>
<comment type="function">
    <text evidence="7">Catalyzes the attachment of L-aspartate to tRNA(Asp) in a two-step reaction: L-aspartate is first activated by ATP to form Asp-AMP and then transferred to the acceptor end of tRNA(Asp).</text>
</comment>
<feature type="binding site" evidence="7">
    <location>
        <position position="229"/>
    </location>
    <ligand>
        <name>ATP</name>
        <dbReference type="ChEBI" id="CHEBI:30616"/>
    </ligand>
</feature>
<dbReference type="SUPFAM" id="SSF55261">
    <property type="entry name" value="GAD domain-like"/>
    <property type="match status" value="1"/>
</dbReference>
<dbReference type="NCBIfam" id="TIGR00459">
    <property type="entry name" value="aspS_bact"/>
    <property type="match status" value="1"/>
</dbReference>
<accession>A0A9X1VTM0</accession>
<dbReference type="InterPro" id="IPR047090">
    <property type="entry name" value="AspRS_core"/>
</dbReference>
<keyword evidence="6 7" id="KW-0030">Aminoacyl-tRNA synthetase</keyword>
<reference evidence="9" key="1">
    <citation type="submission" date="2022-02" db="EMBL/GenBank/DDBJ databases">
        <title>Polaribacter sp. MSW13, isolated from seawater.</title>
        <authorList>
            <person name="Kristyanto S."/>
            <person name="Jung J."/>
            <person name="Jeon C.O."/>
        </authorList>
    </citation>
    <scope>NUCLEOTIDE SEQUENCE</scope>
    <source>
        <strain evidence="9">MSW13</strain>
    </source>
</reference>
<dbReference type="PROSITE" id="PS50862">
    <property type="entry name" value="AA_TRNA_LIGASE_II"/>
    <property type="match status" value="1"/>
</dbReference>
<dbReference type="Pfam" id="PF01336">
    <property type="entry name" value="tRNA_anti-codon"/>
    <property type="match status" value="1"/>
</dbReference>
<dbReference type="GO" id="GO:0006422">
    <property type="term" value="P:aspartyl-tRNA aminoacylation"/>
    <property type="evidence" value="ECO:0007669"/>
    <property type="project" value="UniProtKB-UniRule"/>
</dbReference>
<comment type="subunit">
    <text evidence="7">Homodimer.</text>
</comment>
<dbReference type="PRINTS" id="PR01042">
    <property type="entry name" value="TRNASYNTHASP"/>
</dbReference>
<comment type="caution">
    <text evidence="9">The sequence shown here is derived from an EMBL/GenBank/DDBJ whole genome shotgun (WGS) entry which is preliminary data.</text>
</comment>
<proteinExistence type="inferred from homology"/>
<feature type="region of interest" description="Aspartate" evidence="7">
    <location>
        <begin position="198"/>
        <end position="201"/>
    </location>
</feature>
<evidence type="ECO:0000256" key="1">
    <source>
        <dbReference type="ARBA" id="ARBA00006303"/>
    </source>
</evidence>
<dbReference type="HAMAP" id="MF_00044">
    <property type="entry name" value="Asp_tRNA_synth_type1"/>
    <property type="match status" value="1"/>
</dbReference>
<keyword evidence="5 7" id="KW-0648">Protein biosynthesis</keyword>
<evidence type="ECO:0000256" key="6">
    <source>
        <dbReference type="ARBA" id="ARBA00023146"/>
    </source>
</evidence>
<keyword evidence="10" id="KW-1185">Reference proteome</keyword>
<feature type="domain" description="Aminoacyl-transfer RNA synthetases class-II family profile" evidence="8">
    <location>
        <begin position="144"/>
        <end position="552"/>
    </location>
</feature>
<dbReference type="SUPFAM" id="SSF50249">
    <property type="entry name" value="Nucleic acid-binding proteins"/>
    <property type="match status" value="1"/>
</dbReference>
<dbReference type="SUPFAM" id="SSF55681">
    <property type="entry name" value="Class II aaRS and biotin synthetases"/>
    <property type="match status" value="1"/>
</dbReference>
<keyword evidence="2 7" id="KW-0436">Ligase</keyword>
<feature type="binding site" evidence="7">
    <location>
        <position position="220"/>
    </location>
    <ligand>
        <name>L-aspartate</name>
        <dbReference type="ChEBI" id="CHEBI:29991"/>
    </ligand>
</feature>
<evidence type="ECO:0000256" key="3">
    <source>
        <dbReference type="ARBA" id="ARBA00022741"/>
    </source>
</evidence>
<dbReference type="PANTHER" id="PTHR22594:SF5">
    <property type="entry name" value="ASPARTATE--TRNA LIGASE, MITOCHONDRIAL"/>
    <property type="match status" value="1"/>
</dbReference>
<dbReference type="PANTHER" id="PTHR22594">
    <property type="entry name" value="ASPARTYL/LYSYL-TRNA SYNTHETASE"/>
    <property type="match status" value="1"/>
</dbReference>
<dbReference type="NCBIfam" id="NF001750">
    <property type="entry name" value="PRK00476.1"/>
    <property type="match status" value="1"/>
</dbReference>
<dbReference type="Gene3D" id="3.30.1360.30">
    <property type="entry name" value="GAD-like domain"/>
    <property type="match status" value="1"/>
</dbReference>
<organism evidence="9 10">
    <name type="scientific">Polaribacter marinus</name>
    <dbReference type="NCBI Taxonomy" id="2916838"/>
    <lineage>
        <taxon>Bacteria</taxon>
        <taxon>Pseudomonadati</taxon>
        <taxon>Bacteroidota</taxon>
        <taxon>Flavobacteriia</taxon>
        <taxon>Flavobacteriales</taxon>
        <taxon>Flavobacteriaceae</taxon>
    </lineage>
</organism>
<dbReference type="InterPro" id="IPR045864">
    <property type="entry name" value="aa-tRNA-synth_II/BPL/LPL"/>
</dbReference>
<dbReference type="CDD" id="cd00777">
    <property type="entry name" value="AspRS_core"/>
    <property type="match status" value="1"/>
</dbReference>
<dbReference type="InterPro" id="IPR004115">
    <property type="entry name" value="GAD-like_sf"/>
</dbReference>
<evidence type="ECO:0000313" key="9">
    <source>
        <dbReference type="EMBL" id="MCI2229231.1"/>
    </source>
</evidence>
<dbReference type="EC" id="6.1.1.12" evidence="7"/>
<dbReference type="GO" id="GO:0005524">
    <property type="term" value="F:ATP binding"/>
    <property type="evidence" value="ECO:0007669"/>
    <property type="project" value="UniProtKB-UniRule"/>
</dbReference>
<feature type="binding site" evidence="7">
    <location>
        <position position="445"/>
    </location>
    <ligand>
        <name>L-aspartate</name>
        <dbReference type="ChEBI" id="CHEBI:29991"/>
    </ligand>
</feature>
<name>A0A9X1VTM0_9FLAO</name>
<keyword evidence="7" id="KW-0963">Cytoplasm</keyword>
<feature type="binding site" evidence="7">
    <location>
        <position position="174"/>
    </location>
    <ligand>
        <name>L-aspartate</name>
        <dbReference type="ChEBI" id="CHEBI:29991"/>
    </ligand>
</feature>